<protein>
    <recommendedName>
        <fullName evidence="5">Legume lectin domain-containing protein</fullName>
    </recommendedName>
</protein>
<organism evidence="6 7">
    <name type="scientific">Jatropha curcas</name>
    <name type="common">Barbados nut</name>
    <dbReference type="NCBI Taxonomy" id="180498"/>
    <lineage>
        <taxon>Eukaryota</taxon>
        <taxon>Viridiplantae</taxon>
        <taxon>Streptophyta</taxon>
        <taxon>Embryophyta</taxon>
        <taxon>Tracheophyta</taxon>
        <taxon>Spermatophyta</taxon>
        <taxon>Magnoliopsida</taxon>
        <taxon>eudicotyledons</taxon>
        <taxon>Gunneridae</taxon>
        <taxon>Pentapetalae</taxon>
        <taxon>rosids</taxon>
        <taxon>fabids</taxon>
        <taxon>Malpighiales</taxon>
        <taxon>Euphorbiaceae</taxon>
        <taxon>Crotonoideae</taxon>
        <taxon>Jatropheae</taxon>
        <taxon>Jatropha</taxon>
    </lineage>
</organism>
<comment type="similarity">
    <text evidence="1">Belongs to the leguminous lectin family.</text>
</comment>
<keyword evidence="3" id="KW-0812">Transmembrane</keyword>
<dbReference type="CDD" id="cd06899">
    <property type="entry name" value="lectin_legume_LecRK_Arcelin_ConA"/>
    <property type="match status" value="1"/>
</dbReference>
<dbReference type="KEGG" id="jcu:105646660"/>
<feature type="signal peptide" evidence="4">
    <location>
        <begin position="1"/>
        <end position="24"/>
    </location>
</feature>
<dbReference type="InterPro" id="IPR013320">
    <property type="entry name" value="ConA-like_dom_sf"/>
</dbReference>
<dbReference type="PANTHER" id="PTHR32401:SF16">
    <property type="entry name" value="CONCANAVALIN A-LIKE LECTIN FAMILY PROTEIN"/>
    <property type="match status" value="1"/>
</dbReference>
<reference evidence="6 7" key="1">
    <citation type="journal article" date="2014" name="PLoS ONE">
        <title>Global Analysis of Gene Expression Profiles in Physic Nut (Jatropha curcas L.) Seedlings Exposed to Salt Stress.</title>
        <authorList>
            <person name="Zhang L."/>
            <person name="Zhang C."/>
            <person name="Wu P."/>
            <person name="Chen Y."/>
            <person name="Li M."/>
            <person name="Jiang H."/>
            <person name="Wu G."/>
        </authorList>
    </citation>
    <scope>NUCLEOTIDE SEQUENCE [LARGE SCALE GENOMIC DNA]</scope>
    <source>
        <strain evidence="7">cv. GZQX0401</strain>
        <tissue evidence="6">Young leaves</tissue>
    </source>
</reference>
<accession>A0A067JWX4</accession>
<keyword evidence="3" id="KW-0472">Membrane</keyword>
<evidence type="ECO:0000256" key="2">
    <source>
        <dbReference type="ARBA" id="ARBA00022734"/>
    </source>
</evidence>
<dbReference type="InterPro" id="IPR001220">
    <property type="entry name" value="Legume_lectin_dom"/>
</dbReference>
<dbReference type="PANTHER" id="PTHR32401">
    <property type="entry name" value="CONCANAVALIN A-LIKE LECTIN FAMILY PROTEIN"/>
    <property type="match status" value="1"/>
</dbReference>
<keyword evidence="2" id="KW-0430">Lectin</keyword>
<dbReference type="Pfam" id="PF00139">
    <property type="entry name" value="Lectin_legB"/>
    <property type="match status" value="1"/>
</dbReference>
<gene>
    <name evidence="6" type="ORF">JCGZ_25074</name>
</gene>
<dbReference type="AlphaFoldDB" id="A0A067JWX4"/>
<proteinExistence type="inferred from homology"/>
<evidence type="ECO:0000313" key="7">
    <source>
        <dbReference type="Proteomes" id="UP000027138"/>
    </source>
</evidence>
<dbReference type="InterPro" id="IPR050258">
    <property type="entry name" value="Leguminous_Lectin"/>
</dbReference>
<dbReference type="STRING" id="180498.A0A067JWX4"/>
<feature type="transmembrane region" description="Helical" evidence="3">
    <location>
        <begin position="296"/>
        <end position="318"/>
    </location>
</feature>
<keyword evidence="4" id="KW-0732">Signal</keyword>
<dbReference type="EMBL" id="KK915111">
    <property type="protein sequence ID" value="KDP24510.1"/>
    <property type="molecule type" value="Genomic_DNA"/>
</dbReference>
<keyword evidence="3" id="KW-1133">Transmembrane helix</keyword>
<evidence type="ECO:0000313" key="6">
    <source>
        <dbReference type="EMBL" id="KDP24510.1"/>
    </source>
</evidence>
<feature type="domain" description="Legume lectin" evidence="5">
    <location>
        <begin position="28"/>
        <end position="271"/>
    </location>
</feature>
<evidence type="ECO:0000256" key="3">
    <source>
        <dbReference type="SAM" id="Phobius"/>
    </source>
</evidence>
<dbReference type="Proteomes" id="UP000027138">
    <property type="component" value="Unassembled WGS sequence"/>
</dbReference>
<keyword evidence="7" id="KW-1185">Reference proteome</keyword>
<dbReference type="OrthoDB" id="2019747at2759"/>
<evidence type="ECO:0000259" key="5">
    <source>
        <dbReference type="Pfam" id="PF00139"/>
    </source>
</evidence>
<evidence type="ECO:0000256" key="4">
    <source>
        <dbReference type="SAM" id="SignalP"/>
    </source>
</evidence>
<sequence>MAVFSISSCFIALNFFFHLKMLSANPNSSFSFLSFEKNPSFESDIALYGDAANAVNNGSVLQLTRSVSSSAGRVLYKKPIKLVEGNPVNLVSFSTYFSFLMSPDNGDGLAFVMLSDASNISAFEYNVPFGLSLRSEKSNSEIVAVEFDTRRDDNYGDVNGNHVGIDVGGFVSVKVKNASSANLVLNNGKRLNSWIDYEAGSKRLEVRLSQYGYTKPIDPLLSHPIDLSQLWNNEKVFIGLSSSNGNSSQECFIYSWSFELRHVPQWMHSEPLDPQAFAKKVKPVVIHKRNACVLRVLAAMIFGTACGALGAFIVLYLWTIFGNRRPVPVVPEECSMQPVDFQYKKFNVGLDKAVEDGKQ</sequence>
<dbReference type="Gene3D" id="2.60.120.200">
    <property type="match status" value="1"/>
</dbReference>
<evidence type="ECO:0000256" key="1">
    <source>
        <dbReference type="ARBA" id="ARBA00007606"/>
    </source>
</evidence>
<dbReference type="InterPro" id="IPR019825">
    <property type="entry name" value="Lectin_legB_Mn/Ca_BS"/>
</dbReference>
<name>A0A067JWX4_JATCU</name>
<feature type="chain" id="PRO_5001643220" description="Legume lectin domain-containing protein" evidence="4">
    <location>
        <begin position="25"/>
        <end position="359"/>
    </location>
</feature>
<dbReference type="PROSITE" id="PS00307">
    <property type="entry name" value="LECTIN_LEGUME_BETA"/>
    <property type="match status" value="1"/>
</dbReference>
<dbReference type="SUPFAM" id="SSF49899">
    <property type="entry name" value="Concanavalin A-like lectins/glucanases"/>
    <property type="match status" value="1"/>
</dbReference>
<dbReference type="GO" id="GO:0030246">
    <property type="term" value="F:carbohydrate binding"/>
    <property type="evidence" value="ECO:0007669"/>
    <property type="project" value="UniProtKB-KW"/>
</dbReference>